<sequence length="178" mass="20268">MLKLYQLAWTNSTTIHNDLLIAKEQVYDKCGFECSLPQKEKESAEYTACSFNLNGQSVLFRTAKTTPTKTGQFVTLWKRIGKGPIQPFDDADPIDFVIINTRKGDSLGQFIFPKTVLCEHGIFSTSKKEGKRAIRVYPPWDLATNKQAQKTQKWQLDYFLEIPSDSAIDIERAKLLLS</sequence>
<dbReference type="Proteomes" id="UP000294597">
    <property type="component" value="Unassembled WGS sequence"/>
</dbReference>
<reference evidence="1 2" key="1">
    <citation type="submission" date="2019-03" db="EMBL/GenBank/DDBJ databases">
        <title>Flavobacterium TSA-D2 sp. nov., isolated from arctic soil.</title>
        <authorList>
            <person name="Chaudhary D.K."/>
        </authorList>
    </citation>
    <scope>NUCLEOTIDE SEQUENCE [LARGE SCALE GENOMIC DNA]</scope>
    <source>
        <strain evidence="1 2">TSA-D2</strain>
    </source>
</reference>
<comment type="caution">
    <text evidence="1">The sequence shown here is derived from an EMBL/GenBank/DDBJ whole genome shotgun (WGS) entry which is preliminary data.</text>
</comment>
<evidence type="ECO:0000313" key="2">
    <source>
        <dbReference type="Proteomes" id="UP000294597"/>
    </source>
</evidence>
<dbReference type="Pfam" id="PF08877">
    <property type="entry name" value="MepB-like"/>
    <property type="match status" value="1"/>
</dbReference>
<evidence type="ECO:0000313" key="1">
    <source>
        <dbReference type="EMBL" id="TDE04121.1"/>
    </source>
</evidence>
<keyword evidence="2" id="KW-1185">Reference proteome</keyword>
<gene>
    <name evidence="1" type="ORF">E0F98_09200</name>
</gene>
<name>A0A4R5CYC7_9FLAO</name>
<dbReference type="AlphaFoldDB" id="A0A4R5CYC7"/>
<accession>A0A4R5CYC7</accession>
<dbReference type="InterPro" id="IPR011235">
    <property type="entry name" value="MepB-like"/>
</dbReference>
<proteinExistence type="predicted"/>
<dbReference type="InterPro" id="IPR038231">
    <property type="entry name" value="MepB-like_sf"/>
</dbReference>
<dbReference type="EMBL" id="SMFO01000005">
    <property type="protein sequence ID" value="TDE04121.1"/>
    <property type="molecule type" value="Genomic_DNA"/>
</dbReference>
<protein>
    <submittedName>
        <fullName evidence="1">MepB domain containing protein</fullName>
    </submittedName>
</protein>
<organism evidence="1 2">
    <name type="scientific">Flavobacterium hiemivividum</name>
    <dbReference type="NCBI Taxonomy" id="2541734"/>
    <lineage>
        <taxon>Bacteria</taxon>
        <taxon>Pseudomonadati</taxon>
        <taxon>Bacteroidota</taxon>
        <taxon>Flavobacteriia</taxon>
        <taxon>Flavobacteriales</taxon>
        <taxon>Flavobacteriaceae</taxon>
        <taxon>Flavobacterium</taxon>
    </lineage>
</organism>
<dbReference type="PIRSF" id="PIRSF032285">
    <property type="entry name" value="UCP032285"/>
    <property type="match status" value="1"/>
</dbReference>
<dbReference type="Gene3D" id="3.40.1350.140">
    <property type="entry name" value="MepB-like"/>
    <property type="match status" value="1"/>
</dbReference>